<protein>
    <submittedName>
        <fullName evidence="2">Uncharacterized protein</fullName>
    </submittedName>
</protein>
<name>A0AAE2ZFI5_PRORE</name>
<feature type="region of interest" description="Disordered" evidence="1">
    <location>
        <begin position="245"/>
        <end position="271"/>
    </location>
</feature>
<reference evidence="2" key="1">
    <citation type="submission" date="2021-07" db="EMBL/GenBank/DDBJ databases">
        <authorList>
            <person name="Stanton E."/>
        </authorList>
    </citation>
    <scope>NUCLEOTIDE SEQUENCE</scope>
    <source>
        <strain evidence="2">2021EL-01139</strain>
    </source>
</reference>
<dbReference type="RefSeq" id="WP_219197691.1">
    <property type="nucleotide sequence ID" value="NZ_JAHWLI010000030.1"/>
</dbReference>
<organism evidence="2 3">
    <name type="scientific">Providencia rettgeri</name>
    <dbReference type="NCBI Taxonomy" id="587"/>
    <lineage>
        <taxon>Bacteria</taxon>
        <taxon>Pseudomonadati</taxon>
        <taxon>Pseudomonadota</taxon>
        <taxon>Gammaproteobacteria</taxon>
        <taxon>Enterobacterales</taxon>
        <taxon>Morganellaceae</taxon>
        <taxon>Providencia</taxon>
    </lineage>
</organism>
<dbReference type="AlphaFoldDB" id="A0AAE2ZFI5"/>
<comment type="caution">
    <text evidence="2">The sequence shown here is derived from an EMBL/GenBank/DDBJ whole genome shotgun (WGS) entry which is preliminary data.</text>
</comment>
<evidence type="ECO:0000313" key="3">
    <source>
        <dbReference type="Proteomes" id="UP001155882"/>
    </source>
</evidence>
<accession>A0AAE2ZFI5</accession>
<dbReference type="Proteomes" id="UP001155882">
    <property type="component" value="Unassembled WGS sequence"/>
</dbReference>
<dbReference type="EMBL" id="JAHWLI010000030">
    <property type="protein sequence ID" value="MBW3117005.1"/>
    <property type="molecule type" value="Genomic_DNA"/>
</dbReference>
<sequence length="388" mass="44472">MSYFKTYSSTNQIHDNKAKSSDERQNTSFIHSLKAIKNTVMQSLDSLYHELKFMVKYKFDNIKIIDNPAYIKSTTVLPPSANNQPTNNFVNQPIEPIHAKQLQKQYELEASDLSAQCPTEEWASAANKIYLKNIELINQYPDISEGEKAELHSMNTIILALLSNPTFIKQEGILRISGVNSKISDLLVKLTDNASFSQKIREDNSFTQNELTGAIKELRNKIITEHSNEEDKLKKLINKYEKSINKENKTKKNVKNMAPNKRDKENKTKKNVKNMAPNKRDKTLQIAKNNADERLPELQKLPLHLQICMPLFVKIAIHSKENKMEPKNIAIAVGGGLSSTKITTDEYNNFNKLSEKKKHKVMMKETAFKNSANELLMTLIDRELKQFM</sequence>
<evidence type="ECO:0000256" key="1">
    <source>
        <dbReference type="SAM" id="MobiDB-lite"/>
    </source>
</evidence>
<evidence type="ECO:0000313" key="2">
    <source>
        <dbReference type="EMBL" id="MBW3117005.1"/>
    </source>
</evidence>
<gene>
    <name evidence="2" type="ORF">KYI77_11125</name>
</gene>
<proteinExistence type="predicted"/>